<dbReference type="GeneID" id="106756742"/>
<evidence type="ECO:0000256" key="1">
    <source>
        <dbReference type="ARBA" id="ARBA00007879"/>
    </source>
</evidence>
<evidence type="ECO:0000313" key="4">
    <source>
        <dbReference type="Proteomes" id="UP000087766"/>
    </source>
</evidence>
<feature type="compositionally biased region" description="Polar residues" evidence="2">
    <location>
        <begin position="500"/>
        <end position="511"/>
    </location>
</feature>
<feature type="compositionally biased region" description="Basic and acidic residues" evidence="2">
    <location>
        <begin position="105"/>
        <end position="123"/>
    </location>
</feature>
<proteinExistence type="inferred from homology"/>
<dbReference type="GO" id="GO:0006402">
    <property type="term" value="P:mRNA catabolic process"/>
    <property type="evidence" value="ECO:0007669"/>
    <property type="project" value="InterPro"/>
</dbReference>
<dbReference type="SUPFAM" id="SSF51197">
    <property type="entry name" value="Clavaminate synthase-like"/>
    <property type="match status" value="1"/>
</dbReference>
<dbReference type="RefSeq" id="XP_014494783.1">
    <property type="nucleotide sequence ID" value="XM_014639297.2"/>
</dbReference>
<dbReference type="KEGG" id="vra:106756742"/>
<dbReference type="OrthoDB" id="1916097at2759"/>
<dbReference type="PANTHER" id="PTHR31447:SF22">
    <property type="entry name" value="2OG-FE(II) OXYGENASE FAMILY OXIDOREDUCTASE"/>
    <property type="match status" value="1"/>
</dbReference>
<evidence type="ECO:0000313" key="5">
    <source>
        <dbReference type="RefSeq" id="XP_014494783.1"/>
    </source>
</evidence>
<dbReference type="InterPro" id="IPR037151">
    <property type="entry name" value="AlkB-like_sf"/>
</dbReference>
<keyword evidence="4" id="KW-1185">Reference proteome</keyword>
<dbReference type="InterPro" id="IPR005123">
    <property type="entry name" value="Oxoglu/Fe-dep_dioxygenase_dom"/>
</dbReference>
<accession>A0A1S3TLY5</accession>
<gene>
    <name evidence="5" type="primary">LOC106756742</name>
</gene>
<feature type="region of interest" description="Disordered" evidence="2">
    <location>
        <begin position="105"/>
        <end position="153"/>
    </location>
</feature>
<dbReference type="GO" id="GO:0032451">
    <property type="term" value="F:demethylase activity"/>
    <property type="evidence" value="ECO:0007669"/>
    <property type="project" value="InterPro"/>
</dbReference>
<dbReference type="Gene3D" id="2.60.120.590">
    <property type="entry name" value="Alpha-ketoglutarate-dependent dioxygenase AlkB-like"/>
    <property type="match status" value="1"/>
</dbReference>
<dbReference type="STRING" id="3916.A0A1S3TLY5"/>
<evidence type="ECO:0000259" key="3">
    <source>
        <dbReference type="PROSITE" id="PS51471"/>
    </source>
</evidence>
<protein>
    <submittedName>
        <fullName evidence="5">Uncharacterized protein LOC106756742</fullName>
    </submittedName>
</protein>
<feature type="domain" description="Fe2OG dioxygenase" evidence="3">
    <location>
        <begin position="296"/>
        <end position="393"/>
    </location>
</feature>
<dbReference type="GO" id="GO:0003729">
    <property type="term" value="F:mRNA binding"/>
    <property type="evidence" value="ECO:0007669"/>
    <property type="project" value="InterPro"/>
</dbReference>
<dbReference type="Proteomes" id="UP000087766">
    <property type="component" value="Chromosome 3"/>
</dbReference>
<dbReference type="InterPro" id="IPR044842">
    <property type="entry name" value="ALKBH9B/ALKBH10B-like"/>
</dbReference>
<name>A0A1S3TLY5_VIGRR</name>
<dbReference type="AlphaFoldDB" id="A0A1S3TLY5"/>
<reference evidence="4" key="1">
    <citation type="journal article" date="2014" name="Nat. Commun.">
        <title>Genome sequence of mungbean and insights into evolution within Vigna species.</title>
        <authorList>
            <person name="Kang Y.J."/>
            <person name="Kim S.K."/>
            <person name="Kim M.Y."/>
            <person name="Lestari P."/>
            <person name="Kim K.H."/>
            <person name="Ha B.K."/>
            <person name="Jun T.H."/>
            <person name="Hwang W.J."/>
            <person name="Lee T."/>
            <person name="Lee J."/>
            <person name="Shim S."/>
            <person name="Yoon M.Y."/>
            <person name="Jang Y.E."/>
            <person name="Han K.S."/>
            <person name="Taeprayoon P."/>
            <person name="Yoon N."/>
            <person name="Somta P."/>
            <person name="Tanya P."/>
            <person name="Kim K.S."/>
            <person name="Gwag J.G."/>
            <person name="Moon J.K."/>
            <person name="Lee Y.H."/>
            <person name="Park B.S."/>
            <person name="Bombarely A."/>
            <person name="Doyle J.J."/>
            <person name="Jackson S.A."/>
            <person name="Schafleitner R."/>
            <person name="Srinives P."/>
            <person name="Varshney R.K."/>
            <person name="Lee S.H."/>
        </authorList>
    </citation>
    <scope>NUCLEOTIDE SEQUENCE [LARGE SCALE GENOMIC DNA]</scope>
    <source>
        <strain evidence="4">cv. VC1973A</strain>
    </source>
</reference>
<reference evidence="5" key="2">
    <citation type="submission" date="2025-08" db="UniProtKB">
        <authorList>
            <consortium name="RefSeq"/>
        </authorList>
    </citation>
    <scope>IDENTIFICATION</scope>
    <source>
        <tissue evidence="5">Leaf</tissue>
    </source>
</reference>
<feature type="region of interest" description="Disordered" evidence="2">
    <location>
        <begin position="468"/>
        <end position="521"/>
    </location>
</feature>
<evidence type="ECO:0000256" key="2">
    <source>
        <dbReference type="SAM" id="MobiDB-lite"/>
    </source>
</evidence>
<feature type="compositionally biased region" description="Basic residues" evidence="2">
    <location>
        <begin position="476"/>
        <end position="485"/>
    </location>
</feature>
<dbReference type="PANTHER" id="PTHR31447">
    <property type="entry name" value="HYDROXYPROLINE-RICH GLYCOPROTEIN FAMILY PROTEIN-RELATED"/>
    <property type="match status" value="1"/>
</dbReference>
<feature type="compositionally biased region" description="Acidic residues" evidence="2">
    <location>
        <begin position="124"/>
        <end position="148"/>
    </location>
</feature>
<dbReference type="PROSITE" id="PS51471">
    <property type="entry name" value="FE2OG_OXY"/>
    <property type="match status" value="1"/>
</dbReference>
<sequence>MAAVPVSRTDPPAMVPPPLIISDYFAKDAILAWFRGEFAAANAIIDALCGHLASIASASSDYEATFTAIHNRRVNWIPIIQMQKYHSIADVALELRKVTDRKMEAEGLRKSDNSLDQEQKLEKENEETVGNEGDEAATPEYDSPDSEITDSGSQEMQSNALNNNICSNHEECEGRSSQIKLTKGFSAKESVKGHMVNVVKGLKLYEDVFSESEICKLTDFVNDIHAAGQNGELSGETFILFNKQMKGNKRELIQLGVPIFGQIKDDTKSNIEPIPALLHDVIDHLIQWKLIPEYKRPNGCIINFFEEGEFSQPFLKPPHLDQPLSTLLLSESTMAFGRILVSENDGNYKGPLMLSLKEGSLIVMRGNSADMARHVMCPSPNRRVSISFFRVRPDSNQCLSPVPTMTTAMSLWQPGITSPYTLSNGGLSGYEAMDMTPNWGIFGAPIVMLPPMRPVAVNSRKVPRGGTGVFLPWKGTSRKHTRHLPPRAQKGRLMELPSPVESQLGESTSEPSIAAEGVGMS</sequence>
<comment type="similarity">
    <text evidence="1">Belongs to the alkB family.</text>
</comment>
<organism evidence="4 5">
    <name type="scientific">Vigna radiata var. radiata</name>
    <name type="common">Mung bean</name>
    <name type="synonym">Phaseolus aureus</name>
    <dbReference type="NCBI Taxonomy" id="3916"/>
    <lineage>
        <taxon>Eukaryota</taxon>
        <taxon>Viridiplantae</taxon>
        <taxon>Streptophyta</taxon>
        <taxon>Embryophyta</taxon>
        <taxon>Tracheophyta</taxon>
        <taxon>Spermatophyta</taxon>
        <taxon>Magnoliopsida</taxon>
        <taxon>eudicotyledons</taxon>
        <taxon>Gunneridae</taxon>
        <taxon>Pentapetalae</taxon>
        <taxon>rosids</taxon>
        <taxon>fabids</taxon>
        <taxon>Fabales</taxon>
        <taxon>Fabaceae</taxon>
        <taxon>Papilionoideae</taxon>
        <taxon>50 kb inversion clade</taxon>
        <taxon>NPAAA clade</taxon>
        <taxon>indigoferoid/millettioid clade</taxon>
        <taxon>Phaseoleae</taxon>
        <taxon>Vigna</taxon>
    </lineage>
</organism>